<dbReference type="FunFam" id="3.30.300.30:FF:000008">
    <property type="entry name" value="2,3-dihydroxybenzoate-AMP ligase"/>
    <property type="match status" value="1"/>
</dbReference>
<dbReference type="InterPro" id="IPR000873">
    <property type="entry name" value="AMP-dep_synth/lig_dom"/>
</dbReference>
<dbReference type="RefSeq" id="WP_145228786.1">
    <property type="nucleotide sequence ID" value="NZ_VIVQ01000002.1"/>
</dbReference>
<dbReference type="PANTHER" id="PTHR43201:SF5">
    <property type="entry name" value="MEDIUM-CHAIN ACYL-COA LIGASE ACSF2, MITOCHONDRIAL"/>
    <property type="match status" value="1"/>
</dbReference>
<comment type="similarity">
    <text evidence="1">Belongs to the ATP-dependent AMP-binding enzyme family.</text>
</comment>
<dbReference type="Proteomes" id="UP000318297">
    <property type="component" value="Unassembled WGS sequence"/>
</dbReference>
<keyword evidence="6" id="KW-1185">Reference proteome</keyword>
<dbReference type="Pfam" id="PF00501">
    <property type="entry name" value="AMP-binding"/>
    <property type="match status" value="1"/>
</dbReference>
<protein>
    <submittedName>
        <fullName evidence="5">Fatty-acyl-CoA synthase</fullName>
    </submittedName>
</protein>
<evidence type="ECO:0000256" key="1">
    <source>
        <dbReference type="ARBA" id="ARBA00006432"/>
    </source>
</evidence>
<gene>
    <name evidence="5" type="ORF">BKA23_2403</name>
</gene>
<proteinExistence type="inferred from homology"/>
<evidence type="ECO:0000313" key="6">
    <source>
        <dbReference type="Proteomes" id="UP000318297"/>
    </source>
</evidence>
<dbReference type="InterPro" id="IPR020845">
    <property type="entry name" value="AMP-binding_CS"/>
</dbReference>
<evidence type="ECO:0000259" key="3">
    <source>
        <dbReference type="Pfam" id="PF00501"/>
    </source>
</evidence>
<sequence>MRDNGIGSWTTRRARMDPHGVAFVERGRALTYLQIHQRAERIAHVIRARGVVAGDRVAYLGYNSTDFIATMFATAKLGAVTVPLNTRLAAPETAYILQDSAPSLFIWTGPFASIVASPEVTALGLQTLRVEPGDGESLSELAGLGEGESVDDGATGARVVTSDEPVELPDLFMIQYTSGTSGRPKGVQLTHGNITWNVYNLLVDVDIRSDERSLVVAPLFHTAALNQILFPTFLKGGTSYIEASFDPAAALRLIESERITTLFGVTSMYLSLRQQSAWESTDLSSLRSALSGGAPLPVPLLESYLERGLMIIQGYGLTESSPGATMLRAADGVRKVGSAGSACFFSDTRLVDPTGADVTVGQIGEILVQGPNVTPGYWHQPAATEVAFTDDGWLHTGDLGRLDDEGYLYVVDRVKDMIISGGENIYPAEVEQAIHSHADVAECAVIGVPDEKWGEVGRAVVVPRSGSSLTAEDVLAHLDGRIARYKIPKTVIIVEELPHNASGKLVKTRVREEFGTTNAQETP</sequence>
<organism evidence="5 6">
    <name type="scientific">Rudaeicoccus suwonensis</name>
    <dbReference type="NCBI Taxonomy" id="657409"/>
    <lineage>
        <taxon>Bacteria</taxon>
        <taxon>Bacillati</taxon>
        <taxon>Actinomycetota</taxon>
        <taxon>Actinomycetes</taxon>
        <taxon>Micrococcales</taxon>
        <taxon>Dermacoccaceae</taxon>
        <taxon>Rudaeicoccus</taxon>
    </lineage>
</organism>
<dbReference type="EMBL" id="VIVQ01000002">
    <property type="protein sequence ID" value="TWE10055.1"/>
    <property type="molecule type" value="Genomic_DNA"/>
</dbReference>
<dbReference type="GO" id="GO:0006631">
    <property type="term" value="P:fatty acid metabolic process"/>
    <property type="evidence" value="ECO:0007669"/>
    <property type="project" value="TreeGrafter"/>
</dbReference>
<dbReference type="AlphaFoldDB" id="A0A561E358"/>
<dbReference type="InterPro" id="IPR045851">
    <property type="entry name" value="AMP-bd_C_sf"/>
</dbReference>
<dbReference type="Gene3D" id="3.40.50.12780">
    <property type="entry name" value="N-terminal domain of ligase-like"/>
    <property type="match status" value="1"/>
</dbReference>
<dbReference type="InterPro" id="IPR042099">
    <property type="entry name" value="ANL_N_sf"/>
</dbReference>
<dbReference type="PANTHER" id="PTHR43201">
    <property type="entry name" value="ACYL-COA SYNTHETASE"/>
    <property type="match status" value="1"/>
</dbReference>
<dbReference type="OrthoDB" id="9803968at2"/>
<reference evidence="5 6" key="1">
    <citation type="submission" date="2019-06" db="EMBL/GenBank/DDBJ databases">
        <title>Sequencing the genomes of 1000 actinobacteria strains.</title>
        <authorList>
            <person name="Klenk H.-P."/>
        </authorList>
    </citation>
    <scope>NUCLEOTIDE SEQUENCE [LARGE SCALE GENOMIC DNA]</scope>
    <source>
        <strain evidence="5 6">DSM 19560</strain>
    </source>
</reference>
<dbReference type="InterPro" id="IPR025110">
    <property type="entry name" value="AMP-bd_C"/>
</dbReference>
<dbReference type="NCBIfam" id="NF004837">
    <property type="entry name" value="PRK06187.1"/>
    <property type="match status" value="1"/>
</dbReference>
<keyword evidence="2" id="KW-0436">Ligase</keyword>
<feature type="domain" description="AMP-binding enzyme C-terminal" evidence="4">
    <location>
        <begin position="429"/>
        <end position="504"/>
    </location>
</feature>
<feature type="domain" description="AMP-dependent synthetase/ligase" evidence="3">
    <location>
        <begin position="12"/>
        <end position="378"/>
    </location>
</feature>
<dbReference type="Gene3D" id="3.30.300.30">
    <property type="match status" value="1"/>
</dbReference>
<accession>A0A561E358</accession>
<evidence type="ECO:0000256" key="2">
    <source>
        <dbReference type="ARBA" id="ARBA00022598"/>
    </source>
</evidence>
<comment type="caution">
    <text evidence="5">The sequence shown here is derived from an EMBL/GenBank/DDBJ whole genome shotgun (WGS) entry which is preliminary data.</text>
</comment>
<name>A0A561E358_9MICO</name>
<dbReference type="SUPFAM" id="SSF56801">
    <property type="entry name" value="Acetyl-CoA synthetase-like"/>
    <property type="match status" value="1"/>
</dbReference>
<dbReference type="GO" id="GO:0031956">
    <property type="term" value="F:medium-chain fatty acid-CoA ligase activity"/>
    <property type="evidence" value="ECO:0007669"/>
    <property type="project" value="TreeGrafter"/>
</dbReference>
<evidence type="ECO:0000313" key="5">
    <source>
        <dbReference type="EMBL" id="TWE10055.1"/>
    </source>
</evidence>
<evidence type="ECO:0000259" key="4">
    <source>
        <dbReference type="Pfam" id="PF13193"/>
    </source>
</evidence>
<dbReference type="CDD" id="cd17631">
    <property type="entry name" value="FACL_FadD13-like"/>
    <property type="match status" value="1"/>
</dbReference>
<dbReference type="PROSITE" id="PS00455">
    <property type="entry name" value="AMP_BINDING"/>
    <property type="match status" value="1"/>
</dbReference>
<dbReference type="Pfam" id="PF13193">
    <property type="entry name" value="AMP-binding_C"/>
    <property type="match status" value="1"/>
</dbReference>